<protein>
    <submittedName>
        <fullName evidence="2">Short chain dehydrogenase</fullName>
        <ecNumber evidence="2">1.1.1.-</ecNumber>
    </submittedName>
</protein>
<dbReference type="PANTHER" id="PTHR42879:SF2">
    <property type="entry name" value="3-OXOACYL-[ACYL-CARRIER-PROTEIN] REDUCTASE FABG"/>
    <property type="match status" value="1"/>
</dbReference>
<dbReference type="InterPro" id="IPR020904">
    <property type="entry name" value="Sc_DH/Rdtase_CS"/>
</dbReference>
<gene>
    <name evidence="2" type="ORF">GP2143_05550</name>
</gene>
<dbReference type="FunFam" id="3.40.50.720:FF:000084">
    <property type="entry name" value="Short-chain dehydrogenase reductase"/>
    <property type="match status" value="1"/>
</dbReference>
<dbReference type="OrthoDB" id="9789398at2"/>
<accession>A0YBG0</accession>
<dbReference type="InterPro" id="IPR036291">
    <property type="entry name" value="NAD(P)-bd_dom_sf"/>
</dbReference>
<dbReference type="GO" id="GO:0032787">
    <property type="term" value="P:monocarboxylic acid metabolic process"/>
    <property type="evidence" value="ECO:0007669"/>
    <property type="project" value="UniProtKB-ARBA"/>
</dbReference>
<comment type="similarity">
    <text evidence="1">Belongs to the short-chain dehydrogenases/reductases (SDR) family.</text>
</comment>
<dbReference type="STRING" id="247633.GP2143_05550"/>
<proteinExistence type="inferred from homology"/>
<evidence type="ECO:0000313" key="3">
    <source>
        <dbReference type="Proteomes" id="UP000004931"/>
    </source>
</evidence>
<dbReference type="SUPFAM" id="SSF51735">
    <property type="entry name" value="NAD(P)-binding Rossmann-fold domains"/>
    <property type="match status" value="1"/>
</dbReference>
<keyword evidence="2" id="KW-0560">Oxidoreductase</keyword>
<dbReference type="Proteomes" id="UP000004931">
    <property type="component" value="Unassembled WGS sequence"/>
</dbReference>
<organism evidence="2 3">
    <name type="scientific">marine gamma proteobacterium HTCC2143</name>
    <dbReference type="NCBI Taxonomy" id="247633"/>
    <lineage>
        <taxon>Bacteria</taxon>
        <taxon>Pseudomonadati</taxon>
        <taxon>Pseudomonadota</taxon>
        <taxon>Gammaproteobacteria</taxon>
        <taxon>Cellvibrionales</taxon>
        <taxon>Spongiibacteraceae</taxon>
        <taxon>BD1-7 clade</taxon>
    </lineage>
</organism>
<evidence type="ECO:0000256" key="1">
    <source>
        <dbReference type="ARBA" id="ARBA00006484"/>
    </source>
</evidence>
<dbReference type="CDD" id="cd05233">
    <property type="entry name" value="SDR_c"/>
    <property type="match status" value="1"/>
</dbReference>
<keyword evidence="3" id="KW-1185">Reference proteome</keyword>
<dbReference type="PRINTS" id="PR00080">
    <property type="entry name" value="SDRFAMILY"/>
</dbReference>
<dbReference type="EC" id="1.1.1.-" evidence="2"/>
<dbReference type="PROSITE" id="PS00061">
    <property type="entry name" value="ADH_SHORT"/>
    <property type="match status" value="1"/>
</dbReference>
<dbReference type="PRINTS" id="PR00081">
    <property type="entry name" value="GDHRDH"/>
</dbReference>
<dbReference type="GO" id="GO:0016491">
    <property type="term" value="F:oxidoreductase activity"/>
    <property type="evidence" value="ECO:0007669"/>
    <property type="project" value="UniProtKB-KW"/>
</dbReference>
<name>A0YBG0_9GAMM</name>
<dbReference type="Pfam" id="PF13561">
    <property type="entry name" value="adh_short_C2"/>
    <property type="match status" value="1"/>
</dbReference>
<dbReference type="EMBL" id="AAVT01000002">
    <property type="protein sequence ID" value="EAW31890.1"/>
    <property type="molecule type" value="Genomic_DNA"/>
</dbReference>
<dbReference type="eggNOG" id="COG1028">
    <property type="taxonomic scope" value="Bacteria"/>
</dbReference>
<dbReference type="PANTHER" id="PTHR42879">
    <property type="entry name" value="3-OXOACYL-(ACYL-CARRIER-PROTEIN) REDUCTASE"/>
    <property type="match status" value="1"/>
</dbReference>
<dbReference type="InterPro" id="IPR050259">
    <property type="entry name" value="SDR"/>
</dbReference>
<dbReference type="InterPro" id="IPR002347">
    <property type="entry name" value="SDR_fam"/>
</dbReference>
<comment type="caution">
    <text evidence="2">The sequence shown here is derived from an EMBL/GenBank/DDBJ whole genome shotgun (WGS) entry which is preliminary data.</text>
</comment>
<evidence type="ECO:0000313" key="2">
    <source>
        <dbReference type="EMBL" id="EAW31890.1"/>
    </source>
</evidence>
<dbReference type="AlphaFoldDB" id="A0YBG0"/>
<dbReference type="NCBIfam" id="NF009466">
    <property type="entry name" value="PRK12826.1-2"/>
    <property type="match status" value="1"/>
</dbReference>
<dbReference type="Gene3D" id="3.40.50.720">
    <property type="entry name" value="NAD(P)-binding Rossmann-like Domain"/>
    <property type="match status" value="1"/>
</dbReference>
<sequence>MVDNRTGFKLGAVVLVTAGASGIGRCIAETFLQQGGRVHICDISAVSIAAFLTANPSATASVADVSIPSEVERLFADLAEIYGCLDVLVNNAGIAGPTAKVEDIAIEAWNNTVNIDLNGPFYVTRLAVPIMKETDGGTIINIASTAGLLGCPLRSPYVAAKWALVGLTKTWAMELGPHNIRVNAICPGSVNGERIDNVISKDAAERGVDVDTIRDVYQRQTSLRQFVDAQDIADMALYLSSAAGAMISGQSMAIDGHTESLSNWLD</sequence>
<reference evidence="2 3" key="1">
    <citation type="journal article" date="2010" name="J. Bacteriol.">
        <title>Genome sequence of the oligotrophic marine Gammaproteobacterium HTCC2143, isolated from the Oregon Coast.</title>
        <authorList>
            <person name="Oh H.M."/>
            <person name="Kang I."/>
            <person name="Ferriera S."/>
            <person name="Giovannoni S.J."/>
            <person name="Cho J.C."/>
        </authorList>
    </citation>
    <scope>NUCLEOTIDE SEQUENCE [LARGE SCALE GENOMIC DNA]</scope>
    <source>
        <strain evidence="2 3">HTCC2143</strain>
    </source>
</reference>